<organism evidence="2 3">
    <name type="scientific">Candidatus Faecivivens stercoripullorum</name>
    <dbReference type="NCBI Taxonomy" id="2840805"/>
    <lineage>
        <taxon>Bacteria</taxon>
        <taxon>Bacillati</taxon>
        <taxon>Bacillota</taxon>
        <taxon>Clostridia</taxon>
        <taxon>Eubacteriales</taxon>
        <taxon>Oscillospiraceae</taxon>
        <taxon>Oscillospiraceae incertae sedis</taxon>
        <taxon>Candidatus Faecivivens</taxon>
    </lineage>
</organism>
<gene>
    <name evidence="2" type="ORF">IAC43_09030</name>
</gene>
<sequence length="262" mass="29296">MLNIKAHGGPRRWFAALTAGIAAVFSLSSCSIGQAETDMDIYHYDGYLNAQWGSTPEEVATQLQLVRSQWVRLEDDQLEGMPEGTFGYEIIRTTMMFGLYMKTELYFADTLEGAGEYIGLYAMKITFQEDPEYYSTSDLSLCDEDFKLNGDDAIEEFQARALYNRNVSYGTVTDEQGTWDTISWYCDNTIDTVDVNEETRDAAKAILSQVDGCLSGWGEYFSSVADDPLSSATIYYNNPDAESYIIFSGLPAAALRDAKETE</sequence>
<dbReference type="AlphaFoldDB" id="A0A9D1H7G9"/>
<accession>A0A9D1H7G9</accession>
<protein>
    <recommendedName>
        <fullName evidence="4">Lipoprotein</fullName>
    </recommendedName>
</protein>
<name>A0A9D1H7G9_9FIRM</name>
<dbReference type="Proteomes" id="UP000824160">
    <property type="component" value="Unassembled WGS sequence"/>
</dbReference>
<evidence type="ECO:0000313" key="3">
    <source>
        <dbReference type="Proteomes" id="UP000824160"/>
    </source>
</evidence>
<dbReference type="EMBL" id="DVLW01000247">
    <property type="protein sequence ID" value="HIT95315.1"/>
    <property type="molecule type" value="Genomic_DNA"/>
</dbReference>
<comment type="caution">
    <text evidence="2">The sequence shown here is derived from an EMBL/GenBank/DDBJ whole genome shotgun (WGS) entry which is preliminary data.</text>
</comment>
<dbReference type="PROSITE" id="PS51257">
    <property type="entry name" value="PROKAR_LIPOPROTEIN"/>
    <property type="match status" value="1"/>
</dbReference>
<evidence type="ECO:0000256" key="1">
    <source>
        <dbReference type="SAM" id="SignalP"/>
    </source>
</evidence>
<reference evidence="2" key="2">
    <citation type="journal article" date="2021" name="PeerJ">
        <title>Extensive microbial diversity within the chicken gut microbiome revealed by metagenomics and culture.</title>
        <authorList>
            <person name="Gilroy R."/>
            <person name="Ravi A."/>
            <person name="Getino M."/>
            <person name="Pursley I."/>
            <person name="Horton D.L."/>
            <person name="Alikhan N.F."/>
            <person name="Baker D."/>
            <person name="Gharbi K."/>
            <person name="Hall N."/>
            <person name="Watson M."/>
            <person name="Adriaenssens E.M."/>
            <person name="Foster-Nyarko E."/>
            <person name="Jarju S."/>
            <person name="Secka A."/>
            <person name="Antonio M."/>
            <person name="Oren A."/>
            <person name="Chaudhuri R.R."/>
            <person name="La Ragione R."/>
            <person name="Hildebrand F."/>
            <person name="Pallen M.J."/>
        </authorList>
    </citation>
    <scope>NUCLEOTIDE SEQUENCE</scope>
    <source>
        <strain evidence="2">ChiBcec7-5410</strain>
    </source>
</reference>
<evidence type="ECO:0008006" key="4">
    <source>
        <dbReference type="Google" id="ProtNLM"/>
    </source>
</evidence>
<evidence type="ECO:0000313" key="2">
    <source>
        <dbReference type="EMBL" id="HIT95315.1"/>
    </source>
</evidence>
<proteinExistence type="predicted"/>
<reference evidence="2" key="1">
    <citation type="submission" date="2020-10" db="EMBL/GenBank/DDBJ databases">
        <authorList>
            <person name="Gilroy R."/>
        </authorList>
    </citation>
    <scope>NUCLEOTIDE SEQUENCE</scope>
    <source>
        <strain evidence="2">ChiBcec7-5410</strain>
    </source>
</reference>
<feature type="signal peptide" evidence="1">
    <location>
        <begin position="1"/>
        <end position="35"/>
    </location>
</feature>
<feature type="chain" id="PRO_5039063677" description="Lipoprotein" evidence="1">
    <location>
        <begin position="36"/>
        <end position="262"/>
    </location>
</feature>
<keyword evidence="1" id="KW-0732">Signal</keyword>